<evidence type="ECO:0000313" key="3">
    <source>
        <dbReference type="Proteomes" id="UP001162131"/>
    </source>
</evidence>
<comment type="caution">
    <text evidence="2">The sequence shown here is derived from an EMBL/GenBank/DDBJ whole genome shotgun (WGS) entry which is preliminary data.</text>
</comment>
<keyword evidence="3" id="KW-1185">Reference proteome</keyword>
<gene>
    <name evidence="2" type="ORF">BSTOLATCC_MIC20607</name>
</gene>
<name>A0AAU9IUD5_9CILI</name>
<feature type="region of interest" description="Disordered" evidence="1">
    <location>
        <begin position="273"/>
        <end position="294"/>
    </location>
</feature>
<dbReference type="Proteomes" id="UP001162131">
    <property type="component" value="Unassembled WGS sequence"/>
</dbReference>
<sequence length="376" mass="43006">MKFMILKNISDITWSVLRYMVEKYNQVLEYAKECERNENLIEDGETIRKLQKIDEDYAVEERNVADQEIQAYIPAYVDIGVNTDRDLESCCEDLPEKRHRDDTEENHENKCNLSIPEKIEIHYEIKSCKNRKSSYYRLKNEKFIQMLKEQRRKMKNNDGHPELNKFPLSGTPVMSYIEKKHEFINSLIIPSNNSSLFKVSKSENLFSTPNSLNDLDSNPANTPASQNNGYPDLNDAPSFSYSNIMDSPSPKLPEFKSSPSFSEGSFVSKHLFCPGKSSEPEQSNKNAEKPKEIKFSSPKFEINPFHSRNSSDQSTVSSNPLLSSFITSGRKFSDILYADEEMTNLPSQAFISASASRSVFGKSNSSNFPPFLNKNK</sequence>
<evidence type="ECO:0000313" key="2">
    <source>
        <dbReference type="EMBL" id="CAG9318124.1"/>
    </source>
</evidence>
<organism evidence="2 3">
    <name type="scientific">Blepharisma stoltei</name>
    <dbReference type="NCBI Taxonomy" id="1481888"/>
    <lineage>
        <taxon>Eukaryota</taxon>
        <taxon>Sar</taxon>
        <taxon>Alveolata</taxon>
        <taxon>Ciliophora</taxon>
        <taxon>Postciliodesmatophora</taxon>
        <taxon>Heterotrichea</taxon>
        <taxon>Heterotrichida</taxon>
        <taxon>Blepharismidae</taxon>
        <taxon>Blepharisma</taxon>
    </lineage>
</organism>
<feature type="region of interest" description="Disordered" evidence="1">
    <location>
        <begin position="210"/>
        <end position="244"/>
    </location>
</feature>
<feature type="compositionally biased region" description="Polar residues" evidence="1">
    <location>
        <begin position="210"/>
        <end position="229"/>
    </location>
</feature>
<dbReference type="AlphaFoldDB" id="A0AAU9IUD5"/>
<protein>
    <submittedName>
        <fullName evidence="2">Uncharacterized protein</fullName>
    </submittedName>
</protein>
<proteinExistence type="predicted"/>
<accession>A0AAU9IUD5</accession>
<reference evidence="2" key="1">
    <citation type="submission" date="2021-09" db="EMBL/GenBank/DDBJ databases">
        <authorList>
            <consortium name="AG Swart"/>
            <person name="Singh M."/>
            <person name="Singh A."/>
            <person name="Seah K."/>
            <person name="Emmerich C."/>
        </authorList>
    </citation>
    <scope>NUCLEOTIDE SEQUENCE</scope>
    <source>
        <strain evidence="2">ATCC30299</strain>
    </source>
</reference>
<dbReference type="EMBL" id="CAJZBQ010000020">
    <property type="protein sequence ID" value="CAG9318124.1"/>
    <property type="molecule type" value="Genomic_DNA"/>
</dbReference>
<evidence type="ECO:0000256" key="1">
    <source>
        <dbReference type="SAM" id="MobiDB-lite"/>
    </source>
</evidence>